<reference evidence="2 3" key="1">
    <citation type="submission" date="2020-07" db="EMBL/GenBank/DDBJ databases">
        <title>Sequencing the genomes of 1000 actinobacteria strains.</title>
        <authorList>
            <person name="Klenk H.-P."/>
        </authorList>
    </citation>
    <scope>NUCLEOTIDE SEQUENCE [LARGE SCALE GENOMIC DNA]</scope>
    <source>
        <strain evidence="2 3">DSM 18965</strain>
    </source>
</reference>
<name>A0A7Y9JSK7_9ACTN</name>
<dbReference type="RefSeq" id="WP_179615534.1">
    <property type="nucleotide sequence ID" value="NZ_CP059163.1"/>
</dbReference>
<feature type="region of interest" description="Disordered" evidence="1">
    <location>
        <begin position="94"/>
        <end position="113"/>
    </location>
</feature>
<accession>A0A7Y9JSK7</accession>
<evidence type="ECO:0000313" key="2">
    <source>
        <dbReference type="EMBL" id="NYD57834.1"/>
    </source>
</evidence>
<organism evidence="2 3">
    <name type="scientific">Nocardioides marinisabuli</name>
    <dbReference type="NCBI Taxonomy" id="419476"/>
    <lineage>
        <taxon>Bacteria</taxon>
        <taxon>Bacillati</taxon>
        <taxon>Actinomycetota</taxon>
        <taxon>Actinomycetes</taxon>
        <taxon>Propionibacteriales</taxon>
        <taxon>Nocardioidaceae</taxon>
        <taxon>Nocardioides</taxon>
    </lineage>
</organism>
<protein>
    <recommendedName>
        <fullName evidence="4">Pyridoxamine 5'-phosphate oxidase</fullName>
    </recommendedName>
</protein>
<dbReference type="AlphaFoldDB" id="A0A7Y9JSK7"/>
<dbReference type="Proteomes" id="UP000516957">
    <property type="component" value="Unassembled WGS sequence"/>
</dbReference>
<evidence type="ECO:0000256" key="1">
    <source>
        <dbReference type="SAM" id="MobiDB-lite"/>
    </source>
</evidence>
<evidence type="ECO:0008006" key="4">
    <source>
        <dbReference type="Google" id="ProtNLM"/>
    </source>
</evidence>
<dbReference type="SUPFAM" id="SSF50475">
    <property type="entry name" value="FMN-binding split barrel"/>
    <property type="match status" value="1"/>
</dbReference>
<dbReference type="EMBL" id="JACCBE010000001">
    <property type="protein sequence ID" value="NYD57834.1"/>
    <property type="molecule type" value="Genomic_DNA"/>
</dbReference>
<keyword evidence="3" id="KW-1185">Reference proteome</keyword>
<comment type="caution">
    <text evidence="2">The sequence shown here is derived from an EMBL/GenBank/DDBJ whole genome shotgun (WGS) entry which is preliminary data.</text>
</comment>
<gene>
    <name evidence="2" type="ORF">BKA08_002072</name>
</gene>
<sequence length="113" mass="11456">MSIPVAVDELAEALAPFADAFLMTTDPSTVPARVKVVSVRPVLDDGVLVVTAPGRGSLANAGANPVVTVLWPPVEEGGMSLIVDGDAEVRNGGLRVRPTGGVLHRPAGEGHGA</sequence>
<proteinExistence type="predicted"/>
<evidence type="ECO:0000313" key="3">
    <source>
        <dbReference type="Proteomes" id="UP000516957"/>
    </source>
</evidence>